<accession>U9THU6</accession>
<organism evidence="1">
    <name type="scientific">Rhizophagus irregularis (strain DAOM 181602 / DAOM 197198 / MUCL 43194)</name>
    <name type="common">Arbuscular mycorrhizal fungus</name>
    <name type="synonym">Glomus intraradices</name>
    <dbReference type="NCBI Taxonomy" id="747089"/>
    <lineage>
        <taxon>Eukaryota</taxon>
        <taxon>Fungi</taxon>
        <taxon>Fungi incertae sedis</taxon>
        <taxon>Mucoromycota</taxon>
        <taxon>Glomeromycotina</taxon>
        <taxon>Glomeromycetes</taxon>
        <taxon>Glomerales</taxon>
        <taxon>Glomeraceae</taxon>
        <taxon>Rhizophagus</taxon>
    </lineage>
</organism>
<name>U9THU6_RHIID</name>
<evidence type="ECO:0000313" key="1">
    <source>
        <dbReference type="EMBL" id="ESA06987.1"/>
    </source>
</evidence>
<dbReference type="HOGENOM" id="CLU_2905300_0_0_1"/>
<proteinExistence type="predicted"/>
<reference evidence="1" key="1">
    <citation type="submission" date="2013-07" db="EMBL/GenBank/DDBJ databases">
        <title>The genome of an arbuscular mycorrhizal fungus provides insights into the evolution of the oldest plant symbiosis.</title>
        <authorList>
            <consortium name="DOE Joint Genome Institute"/>
            <person name="Tisserant E."/>
            <person name="Malbreil M."/>
            <person name="Kuo A."/>
            <person name="Kohler A."/>
            <person name="Symeonidi A."/>
            <person name="Balestrini R."/>
            <person name="Charron P."/>
            <person name="Duensing N."/>
            <person name="Frei-dit-Frey N."/>
            <person name="Gianinazzi-Pearson V."/>
            <person name="Gilbert B."/>
            <person name="Handa Y."/>
            <person name="Hijri M."/>
            <person name="Kaul R."/>
            <person name="Kawaguchi M."/>
            <person name="Krajinski F."/>
            <person name="Lammers P."/>
            <person name="Lapierre D."/>
            <person name="Masclaux F.G."/>
            <person name="Murat C."/>
            <person name="Morin E."/>
            <person name="Ndikumana S."/>
            <person name="Pagni M."/>
            <person name="Petitpierre D."/>
            <person name="Requena N."/>
            <person name="Rosikiewicz P."/>
            <person name="Riley R."/>
            <person name="Saito K."/>
            <person name="San Clemente H."/>
            <person name="Shapiro H."/>
            <person name="van Tuinen D."/>
            <person name="Becard G."/>
            <person name="Bonfante P."/>
            <person name="Paszkowski U."/>
            <person name="Shachar-Hill Y."/>
            <person name="Young J.P."/>
            <person name="Sanders I.R."/>
            <person name="Henrissat B."/>
            <person name="Rensing S.A."/>
            <person name="Grigoriev I.V."/>
            <person name="Corradi N."/>
            <person name="Roux C."/>
            <person name="Martin F."/>
        </authorList>
    </citation>
    <scope>NUCLEOTIDE SEQUENCE</scope>
    <source>
        <strain evidence="1">DAOM 197198</strain>
    </source>
</reference>
<sequence length="62" mass="7215">MPETILPQKEDIDFIDEKENDSVKKAVIFNYNTRDLERTKTLDMMTKILAVPSRNGQNFAKL</sequence>
<dbReference type="EMBL" id="KI290891">
    <property type="protein sequence ID" value="ESA06987.1"/>
    <property type="molecule type" value="Genomic_DNA"/>
</dbReference>
<dbReference type="AlphaFoldDB" id="U9THU6"/>
<protein>
    <submittedName>
        <fullName evidence="1">Uncharacterized protein</fullName>
    </submittedName>
</protein>
<gene>
    <name evidence="1" type="ORF">GLOINDRAFT_3819</name>
</gene>